<organism evidence="2 3">
    <name type="scientific">Fusobacterium vincentii 4_1_13</name>
    <dbReference type="NCBI Taxonomy" id="469606"/>
    <lineage>
        <taxon>Bacteria</taxon>
        <taxon>Fusobacteriati</taxon>
        <taxon>Fusobacteriota</taxon>
        <taxon>Fusobacteriia</taxon>
        <taxon>Fusobacteriales</taxon>
        <taxon>Fusobacteriaceae</taxon>
        <taxon>Fusobacterium</taxon>
    </lineage>
</organism>
<comment type="caution">
    <text evidence="2">The sequence shown here is derived from an EMBL/GenBank/DDBJ whole genome shotgun (WGS) entry which is preliminary data.</text>
</comment>
<evidence type="ECO:0000259" key="1">
    <source>
        <dbReference type="Pfam" id="PF01965"/>
    </source>
</evidence>
<sequence length="210" mass="24048">MKKICMYLMNGMADHEHGYLLTALSSQIEPKYEFCTVALSKEPIITMGGLKIIPDYILNEVNKDDIIALILIGADIQLWLNREQETILNLAIELLKRNILVAGICGATLGLASKGLLDERIHTSNVEFLLTNFVKNYKGIKNYRNDVVAVYDKKLITASSAGSLLWSKYILENLEIFSKNAIESWYKYYKLGISKYYIEFMEEIKKEENF</sequence>
<dbReference type="RefSeq" id="WP_008802642.1">
    <property type="nucleotide sequence ID" value="NZ_KQ235735.1"/>
</dbReference>
<dbReference type="AlphaFoldDB" id="A0A0M1VTK6"/>
<gene>
    <name evidence="2" type="ORF">FSCG_00466</name>
</gene>
<dbReference type="SUPFAM" id="SSF52317">
    <property type="entry name" value="Class I glutamine amidotransferase-like"/>
    <property type="match status" value="1"/>
</dbReference>
<proteinExistence type="predicted"/>
<dbReference type="InterPro" id="IPR029062">
    <property type="entry name" value="Class_I_gatase-like"/>
</dbReference>
<dbReference type="eggNOG" id="COG0693">
    <property type="taxonomic scope" value="Bacteria"/>
</dbReference>
<evidence type="ECO:0000313" key="3">
    <source>
        <dbReference type="Proteomes" id="UP000004925"/>
    </source>
</evidence>
<feature type="domain" description="DJ-1/PfpI" evidence="1">
    <location>
        <begin position="2"/>
        <end position="164"/>
    </location>
</feature>
<name>A0A0M1VTK6_FUSVC</name>
<accession>A0A0M1VTK6</accession>
<protein>
    <recommendedName>
        <fullName evidence="1">DJ-1/PfpI domain-containing protein</fullName>
    </recommendedName>
</protein>
<dbReference type="EMBL" id="ACDE02000013">
    <property type="protein sequence ID" value="EEO39753.1"/>
    <property type="molecule type" value="Genomic_DNA"/>
</dbReference>
<dbReference type="Gene3D" id="3.40.50.880">
    <property type="match status" value="1"/>
</dbReference>
<dbReference type="Proteomes" id="UP000004925">
    <property type="component" value="Unassembled WGS sequence"/>
</dbReference>
<dbReference type="InterPro" id="IPR002818">
    <property type="entry name" value="DJ-1/PfpI"/>
</dbReference>
<dbReference type="Pfam" id="PF01965">
    <property type="entry name" value="DJ-1_PfpI"/>
    <property type="match status" value="1"/>
</dbReference>
<evidence type="ECO:0000313" key="2">
    <source>
        <dbReference type="EMBL" id="EEO39753.1"/>
    </source>
</evidence>
<dbReference type="HOGENOM" id="CLU_000445_44_5_0"/>
<reference evidence="2 3" key="1">
    <citation type="submission" date="2011-10" db="EMBL/GenBank/DDBJ databases">
        <title>The Genome Sequence of Fusobacterium sp. 4_1_13.</title>
        <authorList>
            <consortium name="The Broad Institute Genome Sequencing Platform"/>
            <person name="Earl A."/>
            <person name="Ward D."/>
            <person name="Feldgarden M."/>
            <person name="Gevers D."/>
            <person name="Strauss J."/>
            <person name="Ambrose C."/>
            <person name="Allen-Vercoe E."/>
            <person name="Young S.K."/>
            <person name="Zeng Q."/>
            <person name="Gargeya S."/>
            <person name="Fitzgerald M."/>
            <person name="Haas B."/>
            <person name="Abouelleil A."/>
            <person name="Alvarado L."/>
            <person name="Arachchi H.M."/>
            <person name="Berlin A."/>
            <person name="Brown A."/>
            <person name="Chapman S.B."/>
            <person name="Chen Z."/>
            <person name="Dunbar C."/>
            <person name="Freedman E."/>
            <person name="Gearin G."/>
            <person name="Goldberg J."/>
            <person name="Griggs A."/>
            <person name="Gujja S."/>
            <person name="Heiman D."/>
            <person name="Howarth C."/>
            <person name="Larson L."/>
            <person name="Lui A."/>
            <person name="MacDonald P.J."/>
            <person name="Montmayeur A."/>
            <person name="Murphy C."/>
            <person name="Neiman D."/>
            <person name="Pearson M."/>
            <person name="Priest M."/>
            <person name="Roberts A."/>
            <person name="Saif S."/>
            <person name="Shea T."/>
            <person name="Shenoy N."/>
            <person name="Sisk P."/>
            <person name="Stolte C."/>
            <person name="Sykes S."/>
            <person name="Wortman J."/>
            <person name="Nusbaum C."/>
            <person name="Birren B."/>
        </authorList>
    </citation>
    <scope>NUCLEOTIDE SEQUENCE [LARGE SCALE GENOMIC DNA]</scope>
    <source>
        <strain evidence="2 3">4_1_13</strain>
    </source>
</reference>